<dbReference type="RefSeq" id="WP_067023978.1">
    <property type="nucleotide sequence ID" value="NZ_CP038256.1"/>
</dbReference>
<proteinExistence type="predicted"/>
<organism evidence="2 3">
    <name type="scientific">Microbacterium sediminis</name>
    <dbReference type="NCBI Taxonomy" id="904291"/>
    <lineage>
        <taxon>Bacteria</taxon>
        <taxon>Bacillati</taxon>
        <taxon>Actinomycetota</taxon>
        <taxon>Actinomycetes</taxon>
        <taxon>Micrococcales</taxon>
        <taxon>Microbacteriaceae</taxon>
        <taxon>Microbacterium</taxon>
    </lineage>
</organism>
<accession>A0A1B9NFG0</accession>
<keyword evidence="3" id="KW-1185">Reference proteome</keyword>
<protein>
    <submittedName>
        <fullName evidence="2">Uncharacterized protein</fullName>
    </submittedName>
</protein>
<evidence type="ECO:0000313" key="2">
    <source>
        <dbReference type="EMBL" id="OCG75338.1"/>
    </source>
</evidence>
<feature type="compositionally biased region" description="Acidic residues" evidence="1">
    <location>
        <begin position="7"/>
        <end position="18"/>
    </location>
</feature>
<reference evidence="2 3" key="1">
    <citation type="submission" date="2016-05" db="EMBL/GenBank/DDBJ databases">
        <authorList>
            <person name="Lavstsen T."/>
            <person name="Jespersen J.S."/>
        </authorList>
    </citation>
    <scope>NUCLEOTIDE SEQUENCE [LARGE SCALE GENOMIC DNA]</scope>
    <source>
        <strain evidence="2 3">YLB-01</strain>
    </source>
</reference>
<name>A0A1B9NFG0_9MICO</name>
<dbReference type="STRING" id="904291.A7J15_02800"/>
<feature type="compositionally biased region" description="Low complexity" evidence="1">
    <location>
        <begin position="26"/>
        <end position="37"/>
    </location>
</feature>
<feature type="region of interest" description="Disordered" evidence="1">
    <location>
        <begin position="1"/>
        <end position="73"/>
    </location>
</feature>
<dbReference type="AlphaFoldDB" id="A0A1B9NFG0"/>
<sequence length="174" mass="18530">MPRPDDDALSWEGDDDPTLDTRVDAPADADPAPSAPVETPPATEPATEPEPAVTRPVAEEPAPGEEPVEGEPRRLGDAALVSLGVLGGVYLLWTVGWVLGSLRLRDWIQIRTGAVADAMFHGSMVLGILAPAIWFGAAWFLTRGRPTWVRIAAIVLGVIVLVPWPFVMVGVIGQ</sequence>
<dbReference type="OrthoDB" id="4981704at2"/>
<feature type="compositionally biased region" description="Low complexity" evidence="1">
    <location>
        <begin position="44"/>
        <end position="61"/>
    </location>
</feature>
<dbReference type="Proteomes" id="UP000093355">
    <property type="component" value="Unassembled WGS sequence"/>
</dbReference>
<evidence type="ECO:0000313" key="3">
    <source>
        <dbReference type="Proteomes" id="UP000093355"/>
    </source>
</evidence>
<dbReference type="EMBL" id="LXMD01000013">
    <property type="protein sequence ID" value="OCG75338.1"/>
    <property type="molecule type" value="Genomic_DNA"/>
</dbReference>
<evidence type="ECO:0000256" key="1">
    <source>
        <dbReference type="SAM" id="MobiDB-lite"/>
    </source>
</evidence>
<comment type="caution">
    <text evidence="2">The sequence shown here is derived from an EMBL/GenBank/DDBJ whole genome shotgun (WGS) entry which is preliminary data.</text>
</comment>
<gene>
    <name evidence="2" type="ORF">A7J15_02800</name>
</gene>